<comment type="caution">
    <text evidence="4">The sequence shown here is derived from an EMBL/GenBank/DDBJ whole genome shotgun (WGS) entry which is preliminary data.</text>
</comment>
<dbReference type="PROSITE" id="PS50067">
    <property type="entry name" value="KINESIN_MOTOR_2"/>
    <property type="match status" value="1"/>
</dbReference>
<accession>A0A6A2X5F4</accession>
<dbReference type="GO" id="GO:0005524">
    <property type="term" value="F:ATP binding"/>
    <property type="evidence" value="ECO:0007669"/>
    <property type="project" value="UniProtKB-UniRule"/>
</dbReference>
<dbReference type="Pfam" id="PF00225">
    <property type="entry name" value="Kinesin"/>
    <property type="match status" value="2"/>
</dbReference>
<organism evidence="4 5">
    <name type="scientific">Hibiscus syriacus</name>
    <name type="common">Rose of Sharon</name>
    <dbReference type="NCBI Taxonomy" id="106335"/>
    <lineage>
        <taxon>Eukaryota</taxon>
        <taxon>Viridiplantae</taxon>
        <taxon>Streptophyta</taxon>
        <taxon>Embryophyta</taxon>
        <taxon>Tracheophyta</taxon>
        <taxon>Spermatophyta</taxon>
        <taxon>Magnoliopsida</taxon>
        <taxon>eudicotyledons</taxon>
        <taxon>Gunneridae</taxon>
        <taxon>Pentapetalae</taxon>
        <taxon>rosids</taxon>
        <taxon>malvids</taxon>
        <taxon>Malvales</taxon>
        <taxon>Malvaceae</taxon>
        <taxon>Malvoideae</taxon>
        <taxon>Hibiscus</taxon>
    </lineage>
</organism>
<evidence type="ECO:0000256" key="2">
    <source>
        <dbReference type="PROSITE-ProRule" id="PRU00283"/>
    </source>
</evidence>
<keyword evidence="2" id="KW-0547">Nucleotide-binding</keyword>
<protein>
    <submittedName>
        <fullName evidence="4">Detected protein of confused Function</fullName>
    </submittedName>
</protein>
<evidence type="ECO:0000256" key="1">
    <source>
        <dbReference type="ARBA" id="ARBA00023175"/>
    </source>
</evidence>
<evidence type="ECO:0000313" key="5">
    <source>
        <dbReference type="Proteomes" id="UP000436088"/>
    </source>
</evidence>
<dbReference type="EMBL" id="VEPZ02001660">
    <property type="protein sequence ID" value="KAE8664140.1"/>
    <property type="molecule type" value="Genomic_DNA"/>
</dbReference>
<gene>
    <name evidence="4" type="ORF">F3Y22_tig00112856pilonHSYRG00116</name>
</gene>
<dbReference type="GO" id="GO:0003777">
    <property type="term" value="F:microtubule motor activity"/>
    <property type="evidence" value="ECO:0007669"/>
    <property type="project" value="InterPro"/>
</dbReference>
<dbReference type="GO" id="GO:0015630">
    <property type="term" value="C:microtubule cytoskeleton"/>
    <property type="evidence" value="ECO:0007669"/>
    <property type="project" value="TreeGrafter"/>
</dbReference>
<dbReference type="InterPro" id="IPR036961">
    <property type="entry name" value="Kinesin_motor_dom_sf"/>
</dbReference>
<dbReference type="InterPro" id="IPR001752">
    <property type="entry name" value="Kinesin_motor_dom"/>
</dbReference>
<dbReference type="Gene3D" id="3.40.850.10">
    <property type="entry name" value="Kinesin motor domain"/>
    <property type="match status" value="2"/>
</dbReference>
<dbReference type="InterPro" id="IPR027640">
    <property type="entry name" value="Kinesin-like_fam"/>
</dbReference>
<dbReference type="Proteomes" id="UP000436088">
    <property type="component" value="Unassembled WGS sequence"/>
</dbReference>
<dbReference type="GO" id="GO:0007018">
    <property type="term" value="P:microtubule-based movement"/>
    <property type="evidence" value="ECO:0007669"/>
    <property type="project" value="InterPro"/>
</dbReference>
<reference evidence="4" key="1">
    <citation type="submission" date="2019-09" db="EMBL/GenBank/DDBJ databases">
        <title>Draft genome information of white flower Hibiscus syriacus.</title>
        <authorList>
            <person name="Kim Y.-M."/>
        </authorList>
    </citation>
    <scope>NUCLEOTIDE SEQUENCE [LARGE SCALE GENOMIC DNA]</scope>
    <source>
        <strain evidence="4">YM2019G1</strain>
    </source>
</reference>
<name>A0A6A2X5F4_HIBSY</name>
<dbReference type="PANTHER" id="PTHR47972:SF2">
    <property type="entry name" value="KINESIN-LIKE PROTEIN KIN-14S"/>
    <property type="match status" value="1"/>
</dbReference>
<keyword evidence="5" id="KW-1185">Reference proteome</keyword>
<dbReference type="AlphaFoldDB" id="A0A6A2X5F4"/>
<feature type="binding site" evidence="2">
    <location>
        <begin position="8"/>
        <end position="15"/>
    </location>
    <ligand>
        <name>ATP</name>
        <dbReference type="ChEBI" id="CHEBI:30616"/>
    </ligand>
</feature>
<comment type="similarity">
    <text evidence="2">Belongs to the TRAFAC class myosin-kinesin ATPase superfamily. Kinesin family.</text>
</comment>
<keyword evidence="1 2" id="KW-0505">Motor protein</keyword>
<evidence type="ECO:0000313" key="4">
    <source>
        <dbReference type="EMBL" id="KAE8664140.1"/>
    </source>
</evidence>
<keyword evidence="2" id="KW-0067">ATP-binding</keyword>
<evidence type="ECO:0000259" key="3">
    <source>
        <dbReference type="PROSITE" id="PS50067"/>
    </source>
</evidence>
<feature type="domain" description="Kinesin motor" evidence="3">
    <location>
        <begin position="1"/>
        <end position="118"/>
    </location>
</feature>
<sequence>MVIMFAYGQTGTGKTFTMEGTPENKGVNYKTLEELFRVAGERGGVMKYELFVSMMEFRLRWFIIRSDVEQAADGTEEVPGVVEASVYNTEEAWELLKSGNKVRSVGATNANEMSSRSHRERVGKIDVEGERLKESQFINKSISPLGDVISALASKTSHIPYRFLPRPLFPPSPSCMNNSYAQPNKKSICLASINPFILSAFLKQELNAHTYVTELSRWTLLSPTKKLQDNVQSLQLRLSAREHTCKSLQEKWTEHECLCSLKFTVDEAAILRNGLSLVFRLRSERKLGDRDIGTVQVPFGEKFSAQLPVTAKKPAISYPPPATGYPAAEFGINGEAGDGKQMMGGGGSMVTGLGLGLAGGLLGGMLIGDLVGDSYEAGVKAGLDF</sequence>
<dbReference type="GO" id="GO:0008017">
    <property type="term" value="F:microtubule binding"/>
    <property type="evidence" value="ECO:0007669"/>
    <property type="project" value="InterPro"/>
</dbReference>
<dbReference type="InterPro" id="IPR027417">
    <property type="entry name" value="P-loop_NTPase"/>
</dbReference>
<dbReference type="PANTHER" id="PTHR47972">
    <property type="entry name" value="KINESIN-LIKE PROTEIN KLP-3"/>
    <property type="match status" value="1"/>
</dbReference>
<dbReference type="SUPFAM" id="SSF52540">
    <property type="entry name" value="P-loop containing nucleoside triphosphate hydrolases"/>
    <property type="match status" value="1"/>
</dbReference>
<dbReference type="SMART" id="SM00129">
    <property type="entry name" value="KISc"/>
    <property type="match status" value="1"/>
</dbReference>
<proteinExistence type="inferred from homology"/>